<accession>A0A1U9KP31</accession>
<dbReference type="AlphaFoldDB" id="A0A1U9KP31"/>
<dbReference type="RefSeq" id="WP_077806549.1">
    <property type="nucleotide sequence ID" value="NZ_BJXS01000002.1"/>
</dbReference>
<protein>
    <submittedName>
        <fullName evidence="1">Uncharacterized protein</fullName>
    </submittedName>
</protein>
<gene>
    <name evidence="1" type="ORF">A0U93_06010</name>
</gene>
<proteinExistence type="predicted"/>
<keyword evidence="2" id="KW-1185">Reference proteome</keyword>
<name>A0A1U9KP31_9PROT</name>
<sequence>MSIYRFAAVLTAGFSLLSVAAAAPIHKKTAPPPPAQEHAPYRDKTGDSYVDRLNAAQLPQNYKGPVYYAGQPVPKFQAVPRGQLNDLPKATTAPQAETPPHP</sequence>
<dbReference type="Proteomes" id="UP000188604">
    <property type="component" value="Chromosome"/>
</dbReference>
<evidence type="ECO:0000313" key="1">
    <source>
        <dbReference type="EMBL" id="AQS87562.1"/>
    </source>
</evidence>
<dbReference type="EMBL" id="CP014691">
    <property type="protein sequence ID" value="AQS87562.1"/>
    <property type="molecule type" value="Genomic_DNA"/>
</dbReference>
<organism evidence="1 2">
    <name type="scientific">Neoasaia chiangmaiensis</name>
    <dbReference type="NCBI Taxonomy" id="320497"/>
    <lineage>
        <taxon>Bacteria</taxon>
        <taxon>Pseudomonadati</taxon>
        <taxon>Pseudomonadota</taxon>
        <taxon>Alphaproteobacteria</taxon>
        <taxon>Acetobacterales</taxon>
        <taxon>Acetobacteraceae</taxon>
        <taxon>Neoasaia</taxon>
    </lineage>
</organism>
<reference evidence="1 2" key="1">
    <citation type="submission" date="2016-03" db="EMBL/GenBank/DDBJ databases">
        <title>Acetic acid bacteria sequencing.</title>
        <authorList>
            <person name="Brandt J."/>
            <person name="Jakob F."/>
            <person name="Vogel R.F."/>
        </authorList>
    </citation>
    <scope>NUCLEOTIDE SEQUENCE [LARGE SCALE GENOMIC DNA]</scope>
    <source>
        <strain evidence="1 2">NBRC 101099</strain>
    </source>
</reference>
<dbReference type="KEGG" id="nch:A0U93_06010"/>
<dbReference type="OrthoDB" id="7224917at2"/>
<dbReference type="STRING" id="320497.A0U93_06010"/>
<evidence type="ECO:0000313" key="2">
    <source>
        <dbReference type="Proteomes" id="UP000188604"/>
    </source>
</evidence>